<evidence type="ECO:0000256" key="5">
    <source>
        <dbReference type="ARBA" id="ARBA00022840"/>
    </source>
</evidence>
<evidence type="ECO:0000313" key="11">
    <source>
        <dbReference type="Proteomes" id="UP000269317"/>
    </source>
</evidence>
<evidence type="ECO:0000256" key="4">
    <source>
        <dbReference type="ARBA" id="ARBA00022741"/>
    </source>
</evidence>
<dbReference type="InterPro" id="IPR004364">
    <property type="entry name" value="Aa-tRNA-synt_II"/>
</dbReference>
<dbReference type="InterPro" id="IPR004115">
    <property type="entry name" value="GAD-like_sf"/>
</dbReference>
<accession>A0A3R9GNE1</accession>
<dbReference type="Pfam" id="PF00152">
    <property type="entry name" value="tRNA-synt_2"/>
    <property type="match status" value="1"/>
</dbReference>
<comment type="caution">
    <text evidence="10">The sequence shown here is derived from an EMBL/GenBank/DDBJ whole genome shotgun (WGS) entry which is preliminary data.</text>
</comment>
<feature type="binding site" evidence="8">
    <location>
        <begin position="220"/>
        <end position="222"/>
    </location>
    <ligand>
        <name>ATP</name>
        <dbReference type="ChEBI" id="CHEBI:30616"/>
    </ligand>
</feature>
<sequence length="584" mass="65946">MKRSMYAGRVRKEHVGQEVTLKGWVARRRDLGGLIFIDLRDREGIMQLVINPETVAAEVMATAESLRSEYVLEVTGKVAAREQANDKLATGSVELHVESLTVLNTAKTTPFEIKDGIEVNDDTRLRYRYLDLRRPEMLENFKLRAKVTHSIRNYLDELEFLDVETPFLSKSTPEGARDYLVPSRVHQGHFYALPQSPQITKQLLMNAGFDRYYQIVKCFRDEDLRGDRQPEFTQVDLETSFLSEQEIQDITEGLIARVMKETKGIDVSLPFPRMKYDDAIALYGVDKPDTRFEMLLQDLTELVKGVDFKVFSEAPAVKAIVVKNAADKYSRKDIDKLTEQAKQHGAKGLAWVKVTDGELAGPVAKFLTDLTSQLTDALQLENNDLVLFVADTLEVANAALGALRVRLAKELDLIDPDTFNYLWVVDWPMFEWSEEEGRYMSAHHPFTLPQKDSEQELEGDLSKVRAVAYDIVLNGYELGGGSLRINQKDLQERMFKALGFSAQEAAEQFGFLLEAMDYGFPPHGGLALGLDRFVMLLAGEENIREVIAFPKNNKASDPMTQAPSPVSVAQLEELSLQVEAHEED</sequence>
<comment type="similarity">
    <text evidence="1 8">Belongs to the class-II aminoacyl-tRNA synthetase family. Type 1 subfamily.</text>
</comment>
<dbReference type="SUPFAM" id="SSF55261">
    <property type="entry name" value="GAD domain-like"/>
    <property type="match status" value="1"/>
</dbReference>
<dbReference type="InterPro" id="IPR004524">
    <property type="entry name" value="Asp-tRNA-ligase_1"/>
</dbReference>
<dbReference type="GO" id="GO:0016740">
    <property type="term" value="F:transferase activity"/>
    <property type="evidence" value="ECO:0007669"/>
    <property type="project" value="UniProtKB-ARBA"/>
</dbReference>
<keyword evidence="7 8" id="KW-0030">Aminoacyl-tRNA synthetase</keyword>
<dbReference type="HAMAP" id="MF_00044">
    <property type="entry name" value="Asp_tRNA_synth_type1"/>
    <property type="match status" value="1"/>
</dbReference>
<dbReference type="Gene3D" id="2.40.50.140">
    <property type="entry name" value="Nucleic acid-binding proteins"/>
    <property type="match status" value="1"/>
</dbReference>
<dbReference type="CDD" id="cd04317">
    <property type="entry name" value="EcAspRS_like_N"/>
    <property type="match status" value="1"/>
</dbReference>
<feature type="domain" description="Aminoacyl-transfer RNA synthetases class-II family profile" evidence="9">
    <location>
        <begin position="141"/>
        <end position="550"/>
    </location>
</feature>
<dbReference type="NCBIfam" id="NF001750">
    <property type="entry name" value="PRK00476.1"/>
    <property type="match status" value="1"/>
</dbReference>
<feature type="binding site" evidence="8">
    <location>
        <position position="477"/>
    </location>
    <ligand>
        <name>ATP</name>
        <dbReference type="ChEBI" id="CHEBI:30616"/>
    </ligand>
</feature>
<dbReference type="Proteomes" id="UP000269317">
    <property type="component" value="Unassembled WGS sequence"/>
</dbReference>
<dbReference type="InterPro" id="IPR047089">
    <property type="entry name" value="Asp-tRNA-ligase_1_N"/>
</dbReference>
<dbReference type="SUPFAM" id="SSF50249">
    <property type="entry name" value="Nucleic acid-binding proteins"/>
    <property type="match status" value="1"/>
</dbReference>
<dbReference type="NCBIfam" id="TIGR00459">
    <property type="entry name" value="aspS_bact"/>
    <property type="match status" value="1"/>
</dbReference>
<feature type="binding site" evidence="8">
    <location>
        <position position="174"/>
    </location>
    <ligand>
        <name>L-aspartate</name>
        <dbReference type="ChEBI" id="CHEBI:29991"/>
    </ligand>
</feature>
<dbReference type="InterPro" id="IPR004365">
    <property type="entry name" value="NA-bd_OB_tRNA"/>
</dbReference>
<keyword evidence="4 8" id="KW-0547">Nucleotide-binding</keyword>
<feature type="binding site" evidence="8">
    <location>
        <position position="229"/>
    </location>
    <ligand>
        <name>ATP</name>
        <dbReference type="ChEBI" id="CHEBI:30616"/>
    </ligand>
</feature>
<keyword evidence="3 8" id="KW-0436">Ligase</keyword>
<evidence type="ECO:0000256" key="3">
    <source>
        <dbReference type="ARBA" id="ARBA00022598"/>
    </source>
</evidence>
<comment type="caution">
    <text evidence="8">Lacks conserved residue(s) required for the propagation of feature annotation.</text>
</comment>
<dbReference type="Pfam" id="PF02938">
    <property type="entry name" value="GAD"/>
    <property type="match status" value="1"/>
</dbReference>
<keyword evidence="2 8" id="KW-0963">Cytoplasm</keyword>
<keyword evidence="6 8" id="KW-0648">Protein biosynthesis</keyword>
<dbReference type="CDD" id="cd00777">
    <property type="entry name" value="AspRS_core"/>
    <property type="match status" value="1"/>
</dbReference>
<dbReference type="GO" id="GO:0005737">
    <property type="term" value="C:cytoplasm"/>
    <property type="evidence" value="ECO:0007669"/>
    <property type="project" value="UniProtKB-SubCell"/>
</dbReference>
<comment type="subunit">
    <text evidence="8">Homodimer.</text>
</comment>
<dbReference type="Gene3D" id="3.30.930.10">
    <property type="entry name" value="Bira Bifunctional Protein, Domain 2"/>
    <property type="match status" value="1"/>
</dbReference>
<dbReference type="GO" id="GO:0140096">
    <property type="term" value="F:catalytic activity, acting on a protein"/>
    <property type="evidence" value="ECO:0007669"/>
    <property type="project" value="UniProtKB-ARBA"/>
</dbReference>
<dbReference type="PRINTS" id="PR01042">
    <property type="entry name" value="TRNASYNTHASP"/>
</dbReference>
<dbReference type="GO" id="GO:0005524">
    <property type="term" value="F:ATP binding"/>
    <property type="evidence" value="ECO:0007669"/>
    <property type="project" value="UniProtKB-UniRule"/>
</dbReference>
<feature type="binding site" evidence="8">
    <location>
        <begin position="529"/>
        <end position="532"/>
    </location>
    <ligand>
        <name>ATP</name>
        <dbReference type="ChEBI" id="CHEBI:30616"/>
    </ligand>
</feature>
<dbReference type="Gene3D" id="3.30.1360.30">
    <property type="entry name" value="GAD-like domain"/>
    <property type="match status" value="1"/>
</dbReference>
<proteinExistence type="inferred from homology"/>
<dbReference type="InterPro" id="IPR012340">
    <property type="entry name" value="NA-bd_OB-fold"/>
</dbReference>
<dbReference type="InterPro" id="IPR029351">
    <property type="entry name" value="GAD_dom"/>
</dbReference>
<evidence type="ECO:0000256" key="6">
    <source>
        <dbReference type="ARBA" id="ARBA00022917"/>
    </source>
</evidence>
<protein>
    <recommendedName>
        <fullName evidence="8">Aspartate--tRNA ligase</fullName>
        <ecNumber evidence="8">6.1.1.12</ecNumber>
    </recommendedName>
    <alternativeName>
        <fullName evidence="8">Aspartyl-tRNA synthetase</fullName>
        <shortName evidence="8">AspRS</shortName>
    </alternativeName>
</protein>
<dbReference type="InterPro" id="IPR006195">
    <property type="entry name" value="aa-tRNA-synth_II"/>
</dbReference>
<dbReference type="GO" id="GO:0004815">
    <property type="term" value="F:aspartate-tRNA ligase activity"/>
    <property type="evidence" value="ECO:0007669"/>
    <property type="project" value="UniProtKB-UniRule"/>
</dbReference>
<feature type="region of interest" description="Aspartate" evidence="8">
    <location>
        <begin position="198"/>
        <end position="201"/>
    </location>
</feature>
<dbReference type="InterPro" id="IPR047090">
    <property type="entry name" value="AspRS_core"/>
</dbReference>
<feature type="binding site" evidence="8">
    <location>
        <position position="484"/>
    </location>
    <ligand>
        <name>L-aspartate</name>
        <dbReference type="ChEBI" id="CHEBI:29991"/>
    </ligand>
</feature>
<feature type="binding site" evidence="8">
    <location>
        <position position="443"/>
    </location>
    <ligand>
        <name>L-aspartate</name>
        <dbReference type="ChEBI" id="CHEBI:29991"/>
    </ligand>
</feature>
<dbReference type="RefSeq" id="WP_125341506.1">
    <property type="nucleotide sequence ID" value="NZ_CP076614.1"/>
</dbReference>
<evidence type="ECO:0000313" key="10">
    <source>
        <dbReference type="EMBL" id="RSI09010.1"/>
    </source>
</evidence>
<dbReference type="AlphaFoldDB" id="A0A3R9GNE1"/>
<dbReference type="EC" id="6.1.1.12" evidence="8"/>
<dbReference type="InterPro" id="IPR045864">
    <property type="entry name" value="aa-tRNA-synth_II/BPL/LPL"/>
</dbReference>
<dbReference type="PANTHER" id="PTHR22594">
    <property type="entry name" value="ASPARTYL/LYSYL-TRNA SYNTHETASE"/>
    <property type="match status" value="1"/>
</dbReference>
<dbReference type="Pfam" id="PF01336">
    <property type="entry name" value="tRNA_anti-codon"/>
    <property type="match status" value="1"/>
</dbReference>
<dbReference type="GO" id="GO:0003676">
    <property type="term" value="F:nucleic acid binding"/>
    <property type="evidence" value="ECO:0007669"/>
    <property type="project" value="InterPro"/>
</dbReference>
<keyword evidence="5 8" id="KW-0067">ATP-binding</keyword>
<evidence type="ECO:0000256" key="1">
    <source>
        <dbReference type="ARBA" id="ARBA00006303"/>
    </source>
</evidence>
<comment type="subcellular location">
    <subcellularLocation>
        <location evidence="8">Cytoplasm</location>
    </subcellularLocation>
</comment>
<evidence type="ECO:0000256" key="2">
    <source>
        <dbReference type="ARBA" id="ARBA00022490"/>
    </source>
</evidence>
<dbReference type="GO" id="GO:0006422">
    <property type="term" value="P:aspartyl-tRNA aminoacylation"/>
    <property type="evidence" value="ECO:0007669"/>
    <property type="project" value="UniProtKB-UniRule"/>
</dbReference>
<dbReference type="PROSITE" id="PS50862">
    <property type="entry name" value="AA_TRNA_LIGASE_II"/>
    <property type="match status" value="1"/>
</dbReference>
<comment type="function">
    <text evidence="8">Catalyzes the attachment of L-aspartate to tRNA(Asp) in a two-step reaction: L-aspartate is first activated by ATP to form Asp-AMP and then transferred to the acceptor end of tRNA(Asp).</text>
</comment>
<dbReference type="SUPFAM" id="SSF55681">
    <property type="entry name" value="Class II aaRS and biotin synthetases"/>
    <property type="match status" value="1"/>
</dbReference>
<dbReference type="EMBL" id="RJML01000007">
    <property type="protein sequence ID" value="RSI09010.1"/>
    <property type="molecule type" value="Genomic_DNA"/>
</dbReference>
<evidence type="ECO:0000259" key="9">
    <source>
        <dbReference type="PROSITE" id="PS50862"/>
    </source>
</evidence>
<evidence type="ECO:0000256" key="8">
    <source>
        <dbReference type="HAMAP-Rule" id="MF_00044"/>
    </source>
</evidence>
<dbReference type="PANTHER" id="PTHR22594:SF5">
    <property type="entry name" value="ASPARTATE--TRNA LIGASE, MITOCHONDRIAL"/>
    <property type="match status" value="1"/>
</dbReference>
<dbReference type="InterPro" id="IPR002312">
    <property type="entry name" value="Asp/Asn-tRNA-synth_IIb"/>
</dbReference>
<organism evidence="10 11">
    <name type="scientific">Streptococcus sanguinis</name>
    <dbReference type="NCBI Taxonomy" id="1305"/>
    <lineage>
        <taxon>Bacteria</taxon>
        <taxon>Bacillati</taxon>
        <taxon>Bacillota</taxon>
        <taxon>Bacilli</taxon>
        <taxon>Lactobacillales</taxon>
        <taxon>Streptococcaceae</taxon>
        <taxon>Streptococcus</taxon>
    </lineage>
</organism>
<feature type="binding site" evidence="8">
    <location>
        <position position="220"/>
    </location>
    <ligand>
        <name>L-aspartate</name>
        <dbReference type="ChEBI" id="CHEBI:29991"/>
    </ligand>
</feature>
<reference evidence="10 11" key="1">
    <citation type="submission" date="2018-11" db="EMBL/GenBank/DDBJ databases">
        <title>Species Designations Belie Phenotypic and Genotypic Heterogeneity in Oral Streptococci.</title>
        <authorList>
            <person name="Velsko I."/>
        </authorList>
    </citation>
    <scope>NUCLEOTIDE SEQUENCE [LARGE SCALE GENOMIC DNA]</scope>
    <source>
        <strain evidence="10 11">KLC03</strain>
    </source>
</reference>
<gene>
    <name evidence="10" type="primary">aspS_2</name>
    <name evidence="8" type="synonym">aspS</name>
    <name evidence="10" type="ORF">D8887_09185</name>
</gene>
<evidence type="ECO:0000256" key="7">
    <source>
        <dbReference type="ARBA" id="ARBA00023146"/>
    </source>
</evidence>
<name>A0A3R9GNE1_STRSA</name>
<comment type="catalytic activity">
    <reaction evidence="8">
        <text>tRNA(Asp) + L-aspartate + ATP = L-aspartyl-tRNA(Asp) + AMP + diphosphate</text>
        <dbReference type="Rhea" id="RHEA:19649"/>
        <dbReference type="Rhea" id="RHEA-COMP:9660"/>
        <dbReference type="Rhea" id="RHEA-COMP:9678"/>
        <dbReference type="ChEBI" id="CHEBI:29991"/>
        <dbReference type="ChEBI" id="CHEBI:30616"/>
        <dbReference type="ChEBI" id="CHEBI:33019"/>
        <dbReference type="ChEBI" id="CHEBI:78442"/>
        <dbReference type="ChEBI" id="CHEBI:78516"/>
        <dbReference type="ChEBI" id="CHEBI:456215"/>
        <dbReference type="EC" id="6.1.1.12"/>
    </reaction>
</comment>